<dbReference type="SUPFAM" id="SSF75217">
    <property type="entry name" value="alpha/beta knot"/>
    <property type="match status" value="1"/>
</dbReference>
<evidence type="ECO:0000313" key="4">
    <source>
        <dbReference type="EMBL" id="KAJ4331814.1"/>
    </source>
</evidence>
<dbReference type="InterPro" id="IPR044748">
    <property type="entry name" value="Trm3/TARBP1_C"/>
</dbReference>
<dbReference type="Gene3D" id="3.40.1280.10">
    <property type="match status" value="1"/>
</dbReference>
<dbReference type="PANTHER" id="PTHR12029">
    <property type="entry name" value="RNA METHYLTRANSFERASE"/>
    <property type="match status" value="1"/>
</dbReference>
<reference evidence="4" key="1">
    <citation type="submission" date="2022-10" db="EMBL/GenBank/DDBJ databases">
        <title>Tapping the CABI collections for fungal endophytes: first genome assemblies for Collariella, Neodidymelliopsis, Ascochyta clinopodiicola, Didymella pomorum, Didymosphaeria variabile, Neocosmospora piperis and Neocucurbitaria cava.</title>
        <authorList>
            <person name="Hill R."/>
        </authorList>
    </citation>
    <scope>NUCLEOTIDE SEQUENCE</scope>
    <source>
        <strain evidence="4">IMI 360193</strain>
    </source>
</reference>
<dbReference type="InterPro" id="IPR045330">
    <property type="entry name" value="TRM3/TARBP1"/>
</dbReference>
<evidence type="ECO:0000313" key="5">
    <source>
        <dbReference type="Proteomes" id="UP001140562"/>
    </source>
</evidence>
<accession>A0A9W9BWR5</accession>
<dbReference type="PANTHER" id="PTHR12029:SF11">
    <property type="entry name" value="METHYLTRANSFERASE TARBP1-RELATED"/>
    <property type="match status" value="1"/>
</dbReference>
<keyword evidence="2" id="KW-0808">Transferase</keyword>
<gene>
    <name evidence="4" type="ORF">N0V87_008860</name>
</gene>
<sequence>MDDAILYMSDELKLKAFELNWAKLEASTTHLNIDTVGLCVRLLPALSDESRKSHDKLRHLLVDRIRNDEQDSQCLYHLAEACTHNASFAELFYASIHQALLDAAPWAHPFTQKPAAELEVSAGERVRQVVAFITFLKCSYWLPSGSLHVVRPGILRILMSCVEQEGLAEPALDALSALLALSGSKASIQVPTFEPFGSGAVWAKLDSLAGRYTLDGSLIYLSFWSHLKTLSPALFETKASKLYKVWFQWISQMVKEGIHPDDGGLLYGNVYWDRVRTGLLTGFADQRKYCLGIIRASLLVAQWDIDTFIMRMEADNRETYIKAYGRYFVLYETIVLDRYANQIEACLSELSALFGPQSVVTASMATTLLSSGLDPQVQDGIRKIIGNWYFSFMSGAQSPLSKDRESLTEHTKFLVSGFLPWATQGTLFTATLKATRTSTECNHGAALVKLVARFVTSKFADEQYYEQLLVSTLKFVLDAGGKMFQMSTLYLLEGLIAGFDTVTSNGVCIQVCLEERIASPSSLEALLTKAVETLQQLSEGRSYILAIFASSLRRAAFSYPAIIEVLPYQDVILRFFTHPPAAKSEFLFEVAAAEKLERYIPQRTYSAYYGQREWHAYAAWIDLLNRFPGEQKHVAKRVFDNILEPWAGQKGSVPVIAKWKNVFQLQAMLVLVEHCISDTDADAYLDKFMHALTVEQWPRFRFVLEWIITRIYFHHRNKADRILKDLAHLDESSPIHIASLMKLAVLSAPFLDSDEFVLNLIIQLIPFSASQKVHIRHEAHLSFPMIYELAERKGWKDITANPGFSVLNAHIRQTEKFNNPAWSIRTLRIDAVADFTLTEIFQGQYLYIETPEPERIAHDDFVALAQVDDSIILPTARITLGSPRTQTTIPINPKPAEYVFDEDGVKSNFFQTKSGFDFTSLLPAPGAPHLQDKQPASVVLIASLIDNPTNLGGLSRISESFGLETLYINDIKKTAHKDFKATSVTSEKHLPIKELREANVPTFIIEMKRKGYEIVGIEQTDRSGVLGDEEKEGSKDVGTLPKRCVLVLGAEKSGITPEVLSVVDRCVEIRTVGVTRSLNVQTAGGIAVYEWWREWHGKI</sequence>
<dbReference type="AlphaFoldDB" id="A0A9W9BWR5"/>
<evidence type="ECO:0000256" key="1">
    <source>
        <dbReference type="ARBA" id="ARBA00022603"/>
    </source>
</evidence>
<dbReference type="CDD" id="cd18091">
    <property type="entry name" value="SpoU-like_TRM3-like"/>
    <property type="match status" value="1"/>
</dbReference>
<dbReference type="OrthoDB" id="241340at2759"/>
<comment type="caution">
    <text evidence="4">The sequence shown here is derived from an EMBL/GenBank/DDBJ whole genome shotgun (WGS) entry which is preliminary data.</text>
</comment>
<dbReference type="GO" id="GO:0003723">
    <property type="term" value="F:RNA binding"/>
    <property type="evidence" value="ECO:0007669"/>
    <property type="project" value="InterPro"/>
</dbReference>
<dbReference type="Pfam" id="PF00588">
    <property type="entry name" value="SpoU_methylase"/>
    <property type="match status" value="1"/>
</dbReference>
<proteinExistence type="predicted"/>
<keyword evidence="5" id="KW-1185">Reference proteome</keyword>
<dbReference type="EMBL" id="JAPEUV010000137">
    <property type="protein sequence ID" value="KAJ4331814.1"/>
    <property type="molecule type" value="Genomic_DNA"/>
</dbReference>
<dbReference type="InterPro" id="IPR029028">
    <property type="entry name" value="Alpha/beta_knot_MTases"/>
</dbReference>
<feature type="domain" description="tRNA/rRNA methyltransferase SpoU type" evidence="3">
    <location>
        <begin position="938"/>
        <end position="1089"/>
    </location>
</feature>
<protein>
    <recommendedName>
        <fullName evidence="3">tRNA/rRNA methyltransferase SpoU type domain-containing protein</fullName>
    </recommendedName>
</protein>
<evidence type="ECO:0000256" key="2">
    <source>
        <dbReference type="ARBA" id="ARBA00022679"/>
    </source>
</evidence>
<dbReference type="InterPro" id="IPR029026">
    <property type="entry name" value="tRNA_m1G_MTases_N"/>
</dbReference>
<dbReference type="GO" id="GO:0030488">
    <property type="term" value="P:tRNA methylation"/>
    <property type="evidence" value="ECO:0007669"/>
    <property type="project" value="InterPro"/>
</dbReference>
<evidence type="ECO:0000259" key="3">
    <source>
        <dbReference type="Pfam" id="PF00588"/>
    </source>
</evidence>
<organism evidence="4 5">
    <name type="scientific">Didymella glomerata</name>
    <dbReference type="NCBI Taxonomy" id="749621"/>
    <lineage>
        <taxon>Eukaryota</taxon>
        <taxon>Fungi</taxon>
        <taxon>Dikarya</taxon>
        <taxon>Ascomycota</taxon>
        <taxon>Pezizomycotina</taxon>
        <taxon>Dothideomycetes</taxon>
        <taxon>Pleosporomycetidae</taxon>
        <taxon>Pleosporales</taxon>
        <taxon>Pleosporineae</taxon>
        <taxon>Didymellaceae</taxon>
        <taxon>Didymella</taxon>
    </lineage>
</organism>
<dbReference type="GO" id="GO:0016423">
    <property type="term" value="F:tRNA (guanine) methyltransferase activity"/>
    <property type="evidence" value="ECO:0007669"/>
    <property type="project" value="InterPro"/>
</dbReference>
<dbReference type="InterPro" id="IPR001537">
    <property type="entry name" value="SpoU_MeTrfase"/>
</dbReference>
<keyword evidence="1" id="KW-0489">Methyltransferase</keyword>
<name>A0A9W9BWR5_9PLEO</name>
<dbReference type="Proteomes" id="UP001140562">
    <property type="component" value="Unassembled WGS sequence"/>
</dbReference>